<dbReference type="HOGENOM" id="CLU_070525_0_1_5"/>
<evidence type="ECO:0000313" key="7">
    <source>
        <dbReference type="Proteomes" id="UP000009286"/>
    </source>
</evidence>
<organism evidence="6 7">
    <name type="scientific">Micavibrio aeruginosavorus (strain ARL-13)</name>
    <dbReference type="NCBI Taxonomy" id="856793"/>
    <lineage>
        <taxon>Bacteria</taxon>
        <taxon>Pseudomonadati</taxon>
        <taxon>Bdellovibrionota</taxon>
        <taxon>Bdellovibrionia</taxon>
        <taxon>Bdellovibrionales</taxon>
        <taxon>Pseudobdellovibrionaceae</taxon>
        <taxon>Micavibrio</taxon>
    </lineage>
</organism>
<protein>
    <recommendedName>
        <fullName evidence="3">Ribosome maturation factor RimP</fullName>
    </recommendedName>
</protein>
<keyword evidence="1 3" id="KW-0963">Cytoplasm</keyword>
<dbReference type="Pfam" id="PF02576">
    <property type="entry name" value="RimP_N"/>
    <property type="match status" value="1"/>
</dbReference>
<dbReference type="STRING" id="856793.MICA_1115"/>
<sequence>MRQTPQEQRITALIEPVIAEKGFELVAVRMLSEDGMQILQIMVEDPATRTIGVDDCSAISRALNALLEVEDPISAAYRLEVSSPGIDRLLTREKDFIDFAGLDTKIEMDMPIDGQKRFRGVTQGIENGAVILETEDQGRIALPLSGIAKAKLVMNDELIEAMQKRIKKAV</sequence>
<dbReference type="RefSeq" id="WP_014102666.1">
    <property type="nucleotide sequence ID" value="NC_016026.1"/>
</dbReference>
<dbReference type="FunFam" id="3.30.300.70:FF:000001">
    <property type="entry name" value="Ribosome maturation factor RimP"/>
    <property type="match status" value="1"/>
</dbReference>
<dbReference type="eggNOG" id="COG0779">
    <property type="taxonomic scope" value="Bacteria"/>
</dbReference>
<dbReference type="InterPro" id="IPR035956">
    <property type="entry name" value="RimP_N_sf"/>
</dbReference>
<dbReference type="InterPro" id="IPR036847">
    <property type="entry name" value="RimP_C_sf"/>
</dbReference>
<proteinExistence type="inferred from homology"/>
<gene>
    <name evidence="3" type="primary">rimP</name>
    <name evidence="6" type="ordered locus">MICA_1115</name>
</gene>
<dbReference type="Gene3D" id="2.30.30.180">
    <property type="entry name" value="Ribosome maturation factor RimP, C-terminal domain"/>
    <property type="match status" value="1"/>
</dbReference>
<dbReference type="CDD" id="cd01734">
    <property type="entry name" value="YlxS_C"/>
    <property type="match status" value="1"/>
</dbReference>
<dbReference type="HAMAP" id="MF_01077">
    <property type="entry name" value="RimP"/>
    <property type="match status" value="1"/>
</dbReference>
<dbReference type="PANTHER" id="PTHR33867">
    <property type="entry name" value="RIBOSOME MATURATION FACTOR RIMP"/>
    <property type="match status" value="1"/>
</dbReference>
<evidence type="ECO:0000256" key="2">
    <source>
        <dbReference type="ARBA" id="ARBA00022517"/>
    </source>
</evidence>
<comment type="function">
    <text evidence="3">Required for maturation of 30S ribosomal subunits.</text>
</comment>
<dbReference type="Pfam" id="PF17384">
    <property type="entry name" value="DUF150_C"/>
    <property type="match status" value="1"/>
</dbReference>
<evidence type="ECO:0000256" key="1">
    <source>
        <dbReference type="ARBA" id="ARBA00022490"/>
    </source>
</evidence>
<dbReference type="Gene3D" id="3.30.300.70">
    <property type="entry name" value="RimP-like superfamily, N-terminal"/>
    <property type="match status" value="1"/>
</dbReference>
<reference evidence="6 7" key="1">
    <citation type="journal article" date="2011" name="BMC Genomics">
        <title>Genomic insights into an obligate epibiotic bacterial predator: Micavibrio aeruginosavorus ARL-13.</title>
        <authorList>
            <person name="Wang Z."/>
            <person name="Kadouri D."/>
            <person name="Wu M."/>
        </authorList>
    </citation>
    <scope>NUCLEOTIDE SEQUENCE [LARGE SCALE GENOMIC DNA]</scope>
    <source>
        <strain evidence="6 7">ARL-13</strain>
    </source>
</reference>
<dbReference type="GO" id="GO:0006412">
    <property type="term" value="P:translation"/>
    <property type="evidence" value="ECO:0007669"/>
    <property type="project" value="TreeGrafter"/>
</dbReference>
<evidence type="ECO:0000256" key="3">
    <source>
        <dbReference type="HAMAP-Rule" id="MF_01077"/>
    </source>
</evidence>
<name>G2KNB0_MICAA</name>
<comment type="subcellular location">
    <subcellularLocation>
        <location evidence="3">Cytoplasm</location>
    </subcellularLocation>
</comment>
<evidence type="ECO:0000259" key="5">
    <source>
        <dbReference type="Pfam" id="PF17384"/>
    </source>
</evidence>
<feature type="domain" description="Ribosome maturation factor RimP C-terminal" evidence="5">
    <location>
        <begin position="90"/>
        <end position="154"/>
    </location>
</feature>
<dbReference type="EMBL" id="CP002382">
    <property type="protein sequence ID" value="AEP09443.1"/>
    <property type="molecule type" value="Genomic_DNA"/>
</dbReference>
<keyword evidence="7" id="KW-1185">Reference proteome</keyword>
<evidence type="ECO:0000259" key="4">
    <source>
        <dbReference type="Pfam" id="PF02576"/>
    </source>
</evidence>
<dbReference type="InterPro" id="IPR028989">
    <property type="entry name" value="RimP_N"/>
</dbReference>
<comment type="similarity">
    <text evidence="3">Belongs to the RimP family.</text>
</comment>
<dbReference type="SUPFAM" id="SSF75420">
    <property type="entry name" value="YhbC-like, N-terminal domain"/>
    <property type="match status" value="1"/>
</dbReference>
<dbReference type="SUPFAM" id="SSF74942">
    <property type="entry name" value="YhbC-like, C-terminal domain"/>
    <property type="match status" value="1"/>
</dbReference>
<evidence type="ECO:0000313" key="6">
    <source>
        <dbReference type="EMBL" id="AEP09443.1"/>
    </source>
</evidence>
<dbReference type="OrthoDB" id="9805006at2"/>
<dbReference type="PANTHER" id="PTHR33867:SF1">
    <property type="entry name" value="RIBOSOME MATURATION FACTOR RIMP"/>
    <property type="match status" value="1"/>
</dbReference>
<dbReference type="GO" id="GO:0000028">
    <property type="term" value="P:ribosomal small subunit assembly"/>
    <property type="evidence" value="ECO:0007669"/>
    <property type="project" value="TreeGrafter"/>
</dbReference>
<dbReference type="KEGG" id="mai:MICA_1115"/>
<dbReference type="InterPro" id="IPR028998">
    <property type="entry name" value="RimP_C"/>
</dbReference>
<dbReference type="Proteomes" id="UP000009286">
    <property type="component" value="Chromosome"/>
</dbReference>
<dbReference type="InterPro" id="IPR003728">
    <property type="entry name" value="Ribosome_maturation_RimP"/>
</dbReference>
<accession>G2KNB0</accession>
<keyword evidence="2 3" id="KW-0690">Ribosome biogenesis</keyword>
<dbReference type="GO" id="GO:0005829">
    <property type="term" value="C:cytosol"/>
    <property type="evidence" value="ECO:0007669"/>
    <property type="project" value="TreeGrafter"/>
</dbReference>
<feature type="domain" description="Ribosome maturation factor RimP N-terminal" evidence="4">
    <location>
        <begin position="13"/>
        <end position="87"/>
    </location>
</feature>
<dbReference type="AlphaFoldDB" id="G2KNB0"/>